<keyword evidence="4" id="KW-0109">Calcium transport</keyword>
<accession>A0AAE0UMC2</accession>
<reference evidence="18" key="1">
    <citation type="submission" date="2023-06" db="EMBL/GenBank/DDBJ databases">
        <title>Male Hemibagrus guttatus genome.</title>
        <authorList>
            <person name="Bian C."/>
        </authorList>
    </citation>
    <scope>NUCLEOTIDE SEQUENCE</scope>
    <source>
        <strain evidence="18">Male_cb2023</strain>
        <tissue evidence="18">Muscle</tissue>
    </source>
</reference>
<evidence type="ECO:0000256" key="1">
    <source>
        <dbReference type="ARBA" id="ARBA00004651"/>
    </source>
</evidence>
<evidence type="ECO:0000313" key="19">
    <source>
        <dbReference type="Proteomes" id="UP001274896"/>
    </source>
</evidence>
<protein>
    <recommendedName>
        <fullName evidence="17">Ion transport domain-containing protein</fullName>
    </recommendedName>
</protein>
<dbReference type="PANTHER" id="PTHR45628:SF3">
    <property type="entry name" value="VOLTAGE-DEPENDENT P_Q-TYPE CALCIUM CHANNEL SUBUNIT ALPHA-1A"/>
    <property type="match status" value="1"/>
</dbReference>
<dbReference type="Gene3D" id="1.20.120.350">
    <property type="entry name" value="Voltage-gated potassium channels. Chain C"/>
    <property type="match status" value="1"/>
</dbReference>
<keyword evidence="9" id="KW-0851">Voltage-gated channel</keyword>
<keyword evidence="3" id="KW-1003">Cell membrane</keyword>
<evidence type="ECO:0000256" key="6">
    <source>
        <dbReference type="ARBA" id="ARBA00022692"/>
    </source>
</evidence>
<evidence type="ECO:0000256" key="2">
    <source>
        <dbReference type="ARBA" id="ARBA00022448"/>
    </source>
</evidence>
<keyword evidence="7" id="KW-0677">Repeat</keyword>
<evidence type="ECO:0000256" key="5">
    <source>
        <dbReference type="ARBA" id="ARBA00022673"/>
    </source>
</evidence>
<evidence type="ECO:0000256" key="3">
    <source>
        <dbReference type="ARBA" id="ARBA00022475"/>
    </source>
</evidence>
<keyword evidence="11" id="KW-0406">Ion transport</keyword>
<proteinExistence type="predicted"/>
<keyword evidence="13" id="KW-1015">Disulfide bond</keyword>
<dbReference type="Pfam" id="PF00520">
    <property type="entry name" value="Ion_trans"/>
    <property type="match status" value="1"/>
</dbReference>
<evidence type="ECO:0000256" key="12">
    <source>
        <dbReference type="ARBA" id="ARBA00023136"/>
    </source>
</evidence>
<keyword evidence="10 16" id="KW-1133">Transmembrane helix</keyword>
<organism evidence="18 19">
    <name type="scientific">Hemibagrus guttatus</name>
    <dbReference type="NCBI Taxonomy" id="175788"/>
    <lineage>
        <taxon>Eukaryota</taxon>
        <taxon>Metazoa</taxon>
        <taxon>Chordata</taxon>
        <taxon>Craniata</taxon>
        <taxon>Vertebrata</taxon>
        <taxon>Euteleostomi</taxon>
        <taxon>Actinopterygii</taxon>
        <taxon>Neopterygii</taxon>
        <taxon>Teleostei</taxon>
        <taxon>Ostariophysi</taxon>
        <taxon>Siluriformes</taxon>
        <taxon>Bagridae</taxon>
        <taxon>Hemibagrus</taxon>
    </lineage>
</organism>
<keyword evidence="2" id="KW-0813">Transport</keyword>
<dbReference type="GO" id="GO:0007268">
    <property type="term" value="P:chemical synaptic transmission"/>
    <property type="evidence" value="ECO:0007669"/>
    <property type="project" value="TreeGrafter"/>
</dbReference>
<evidence type="ECO:0000256" key="16">
    <source>
        <dbReference type="SAM" id="Phobius"/>
    </source>
</evidence>
<feature type="domain" description="Ion transport" evidence="17">
    <location>
        <begin position="17"/>
        <end position="56"/>
    </location>
</feature>
<keyword evidence="6 16" id="KW-0812">Transmembrane</keyword>
<keyword evidence="8" id="KW-0106">Calcium</keyword>
<evidence type="ECO:0000259" key="17">
    <source>
        <dbReference type="Pfam" id="PF00520"/>
    </source>
</evidence>
<feature type="transmembrane region" description="Helical" evidence="16">
    <location>
        <begin position="17"/>
        <end position="37"/>
    </location>
</feature>
<dbReference type="GO" id="GO:0043025">
    <property type="term" value="C:neuronal cell body"/>
    <property type="evidence" value="ECO:0007669"/>
    <property type="project" value="TreeGrafter"/>
</dbReference>
<comment type="subcellular location">
    <subcellularLocation>
        <location evidence="1">Cell membrane</location>
        <topology evidence="1">Multi-pass membrane protein</topology>
    </subcellularLocation>
</comment>
<dbReference type="AlphaFoldDB" id="A0AAE0UMC2"/>
<dbReference type="PANTHER" id="PTHR45628">
    <property type="entry name" value="VOLTAGE-DEPENDENT CALCIUM CHANNEL TYPE A SUBUNIT ALPHA-1"/>
    <property type="match status" value="1"/>
</dbReference>
<evidence type="ECO:0000313" key="18">
    <source>
        <dbReference type="EMBL" id="KAK3509852.1"/>
    </source>
</evidence>
<comment type="caution">
    <text evidence="18">The sequence shown here is derived from an EMBL/GenBank/DDBJ whole genome shotgun (WGS) entry which is preliminary data.</text>
</comment>
<evidence type="ECO:0000256" key="7">
    <source>
        <dbReference type="ARBA" id="ARBA00022737"/>
    </source>
</evidence>
<keyword evidence="5" id="KW-0107">Calcium channel</keyword>
<feature type="non-terminal residue" evidence="18">
    <location>
        <position position="1"/>
    </location>
</feature>
<keyword evidence="12 16" id="KW-0472">Membrane</keyword>
<evidence type="ECO:0000256" key="9">
    <source>
        <dbReference type="ARBA" id="ARBA00022882"/>
    </source>
</evidence>
<evidence type="ECO:0000256" key="4">
    <source>
        <dbReference type="ARBA" id="ARBA00022568"/>
    </source>
</evidence>
<evidence type="ECO:0000256" key="11">
    <source>
        <dbReference type="ARBA" id="ARBA00023065"/>
    </source>
</evidence>
<keyword evidence="14" id="KW-0407">Ion channel</keyword>
<dbReference type="GO" id="GO:0005891">
    <property type="term" value="C:voltage-gated calcium channel complex"/>
    <property type="evidence" value="ECO:0007669"/>
    <property type="project" value="TreeGrafter"/>
</dbReference>
<dbReference type="Proteomes" id="UP001274896">
    <property type="component" value="Unassembled WGS sequence"/>
</dbReference>
<dbReference type="EMBL" id="JAUCMX010000026">
    <property type="protein sequence ID" value="KAK3509852.1"/>
    <property type="molecule type" value="Genomic_DNA"/>
</dbReference>
<evidence type="ECO:0000256" key="10">
    <source>
        <dbReference type="ARBA" id="ARBA00022989"/>
    </source>
</evidence>
<keyword evidence="19" id="KW-1185">Reference proteome</keyword>
<evidence type="ECO:0000256" key="14">
    <source>
        <dbReference type="ARBA" id="ARBA00023303"/>
    </source>
</evidence>
<evidence type="ECO:0000256" key="15">
    <source>
        <dbReference type="ARBA" id="ARBA00036634"/>
    </source>
</evidence>
<dbReference type="GO" id="GO:0008331">
    <property type="term" value="F:high voltage-gated calcium channel activity"/>
    <property type="evidence" value="ECO:0007669"/>
    <property type="project" value="TreeGrafter"/>
</dbReference>
<gene>
    <name evidence="18" type="ORF">QTP70_015374</name>
</gene>
<dbReference type="InterPro" id="IPR027359">
    <property type="entry name" value="Volt_channel_dom_sf"/>
</dbReference>
<evidence type="ECO:0000256" key="8">
    <source>
        <dbReference type="ARBA" id="ARBA00022837"/>
    </source>
</evidence>
<dbReference type="InterPro" id="IPR050599">
    <property type="entry name" value="VDCC_alpha-1_subunit"/>
</dbReference>
<name>A0AAE0UMC2_9TELE</name>
<dbReference type="GO" id="GO:0098703">
    <property type="term" value="P:calcium ion import across plasma membrane"/>
    <property type="evidence" value="ECO:0007669"/>
    <property type="project" value="TreeGrafter"/>
</dbReference>
<comment type="catalytic activity">
    <reaction evidence="15">
        <text>Ca(2+)(in) = Ca(2+)(out)</text>
        <dbReference type="Rhea" id="RHEA:29671"/>
        <dbReference type="ChEBI" id="CHEBI:29108"/>
    </reaction>
</comment>
<dbReference type="GO" id="GO:0045202">
    <property type="term" value="C:synapse"/>
    <property type="evidence" value="ECO:0007669"/>
    <property type="project" value="GOC"/>
</dbReference>
<sequence length="57" mass="6604">MKRRSLGQEGRDDTEPYFIAIFCFESGIKILALGFAFHKDSYLRNGWNVMDFVVVLT</sequence>
<dbReference type="InterPro" id="IPR005821">
    <property type="entry name" value="Ion_trans_dom"/>
</dbReference>
<evidence type="ECO:0000256" key="13">
    <source>
        <dbReference type="ARBA" id="ARBA00023157"/>
    </source>
</evidence>